<keyword evidence="2" id="KW-1185">Reference proteome</keyword>
<name>A0ABR3JFT0_9AGAR</name>
<evidence type="ECO:0000313" key="1">
    <source>
        <dbReference type="EMBL" id="KAL0954629.1"/>
    </source>
</evidence>
<sequence>MSDSSINPLDYEMYDPEPTPIDYAIKDLPNHQSFSDDKAPKTYSAAVAFVYKLQRWRTDMILKQTETLPYTISPTEKWTDACILDDKPSHARHRLFTNDQLKSGPVATIVLTMEATVRAGKNYRTQTYKGTLQLSSSPARPVFIKVYQESLAELPTEFIEDQFVDG</sequence>
<comment type="caution">
    <text evidence="1">The sequence shown here is derived from an EMBL/GenBank/DDBJ whole genome shotgun (WGS) entry which is preliminary data.</text>
</comment>
<gene>
    <name evidence="1" type="ORF">HGRIS_003584</name>
</gene>
<organism evidence="1 2">
    <name type="scientific">Hohenbuehelia grisea</name>
    <dbReference type="NCBI Taxonomy" id="104357"/>
    <lineage>
        <taxon>Eukaryota</taxon>
        <taxon>Fungi</taxon>
        <taxon>Dikarya</taxon>
        <taxon>Basidiomycota</taxon>
        <taxon>Agaricomycotina</taxon>
        <taxon>Agaricomycetes</taxon>
        <taxon>Agaricomycetidae</taxon>
        <taxon>Agaricales</taxon>
        <taxon>Pleurotineae</taxon>
        <taxon>Pleurotaceae</taxon>
        <taxon>Hohenbuehelia</taxon>
    </lineage>
</organism>
<dbReference type="Proteomes" id="UP001556367">
    <property type="component" value="Unassembled WGS sequence"/>
</dbReference>
<evidence type="ECO:0000313" key="2">
    <source>
        <dbReference type="Proteomes" id="UP001556367"/>
    </source>
</evidence>
<reference evidence="2" key="1">
    <citation type="submission" date="2024-06" db="EMBL/GenBank/DDBJ databases">
        <title>Multi-omics analyses provide insights into the biosynthesis of the anticancer antibiotic pleurotin in Hohenbuehelia grisea.</title>
        <authorList>
            <person name="Weaver J.A."/>
            <person name="Alberti F."/>
        </authorList>
    </citation>
    <scope>NUCLEOTIDE SEQUENCE [LARGE SCALE GENOMIC DNA]</scope>
    <source>
        <strain evidence="2">T-177</strain>
    </source>
</reference>
<proteinExistence type="predicted"/>
<dbReference type="EMBL" id="JASNQZ010000007">
    <property type="protein sequence ID" value="KAL0954629.1"/>
    <property type="molecule type" value="Genomic_DNA"/>
</dbReference>
<accession>A0ABR3JFT0</accession>
<protein>
    <submittedName>
        <fullName evidence="1">Uncharacterized protein</fullName>
    </submittedName>
</protein>